<dbReference type="STRING" id="224129.A0A1W4WQ22"/>
<dbReference type="CTD" id="34890"/>
<dbReference type="GO" id="GO:0005886">
    <property type="term" value="C:plasma membrane"/>
    <property type="evidence" value="ECO:0007669"/>
    <property type="project" value="TreeGrafter"/>
</dbReference>
<evidence type="ECO:0000256" key="10">
    <source>
        <dbReference type="ARBA" id="ARBA00023136"/>
    </source>
</evidence>
<organism evidence="16 17">
    <name type="scientific">Agrilus planipennis</name>
    <name type="common">Emerald ash borer</name>
    <name type="synonym">Agrilus marcopoli</name>
    <dbReference type="NCBI Taxonomy" id="224129"/>
    <lineage>
        <taxon>Eukaryota</taxon>
        <taxon>Metazoa</taxon>
        <taxon>Ecdysozoa</taxon>
        <taxon>Arthropoda</taxon>
        <taxon>Hexapoda</taxon>
        <taxon>Insecta</taxon>
        <taxon>Pterygota</taxon>
        <taxon>Neoptera</taxon>
        <taxon>Endopterygota</taxon>
        <taxon>Coleoptera</taxon>
        <taxon>Polyphaga</taxon>
        <taxon>Elateriformia</taxon>
        <taxon>Buprestoidea</taxon>
        <taxon>Buprestidae</taxon>
        <taxon>Agrilinae</taxon>
        <taxon>Agrilus</taxon>
    </lineage>
</organism>
<evidence type="ECO:0000256" key="8">
    <source>
        <dbReference type="ARBA" id="ARBA00022989"/>
    </source>
</evidence>
<sequence length="259" mass="29028">MISLFALWVATRPPTRKMSFGWYRAEVIGALTSVLLIWVVTGVLVYLATERILHEDYEIDSKIMLITSGVGVVVNIIMGLTLHQHGHSHGSSNNKSGNDSNINVKAAFIHVVGDFLQSIGVFVAAIIIYFKPEYKIVDPICTYLFSVLVLLTTFTIIKETTIVLMEGIPKGIDFADVMNIFLQIEGVKRVHNLRIWALSLDKTALSAHIAILPGINPQLVLMQATKNIHEKYNFFEMTLQIEEFQDSMENCHQCKTPPV</sequence>
<evidence type="ECO:0000256" key="3">
    <source>
        <dbReference type="ARBA" id="ARBA00022448"/>
    </source>
</evidence>
<keyword evidence="8 13" id="KW-1133">Transmembrane helix</keyword>
<evidence type="ECO:0000259" key="15">
    <source>
        <dbReference type="Pfam" id="PF16916"/>
    </source>
</evidence>
<dbReference type="GeneID" id="108737584"/>
<dbReference type="GO" id="GO:0010043">
    <property type="term" value="P:response to zinc ion"/>
    <property type="evidence" value="ECO:0007669"/>
    <property type="project" value="TreeGrafter"/>
</dbReference>
<dbReference type="GO" id="GO:0005385">
    <property type="term" value="F:zinc ion transmembrane transporter activity"/>
    <property type="evidence" value="ECO:0007669"/>
    <property type="project" value="TreeGrafter"/>
</dbReference>
<evidence type="ECO:0000313" key="16">
    <source>
        <dbReference type="Proteomes" id="UP000192223"/>
    </source>
</evidence>
<evidence type="ECO:0000256" key="13">
    <source>
        <dbReference type="SAM" id="Phobius"/>
    </source>
</evidence>
<dbReference type="InterPro" id="IPR027470">
    <property type="entry name" value="Cation_efflux_CTD"/>
</dbReference>
<evidence type="ECO:0000256" key="9">
    <source>
        <dbReference type="ARBA" id="ARBA00023065"/>
    </source>
</evidence>
<dbReference type="InterPro" id="IPR058533">
    <property type="entry name" value="Cation_efflux_TM"/>
</dbReference>
<evidence type="ECO:0000259" key="14">
    <source>
        <dbReference type="Pfam" id="PF01545"/>
    </source>
</evidence>
<dbReference type="Pfam" id="PF01545">
    <property type="entry name" value="Cation_efflux"/>
    <property type="match status" value="1"/>
</dbReference>
<keyword evidence="16" id="KW-1185">Reference proteome</keyword>
<gene>
    <name evidence="17" type="primary">LOC108737584</name>
</gene>
<evidence type="ECO:0000256" key="5">
    <source>
        <dbReference type="ARBA" id="ARBA00022723"/>
    </source>
</evidence>
<feature type="transmembrane region" description="Helical" evidence="13">
    <location>
        <begin position="136"/>
        <end position="157"/>
    </location>
</feature>
<evidence type="ECO:0000256" key="11">
    <source>
        <dbReference type="ARBA" id="ARBA00023329"/>
    </source>
</evidence>
<dbReference type="Gene3D" id="1.20.1510.10">
    <property type="entry name" value="Cation efflux protein transmembrane domain"/>
    <property type="match status" value="1"/>
</dbReference>
<feature type="transmembrane region" description="Helical" evidence="13">
    <location>
        <begin position="21"/>
        <end position="48"/>
    </location>
</feature>
<dbReference type="InterPro" id="IPR002524">
    <property type="entry name" value="Cation_efflux"/>
</dbReference>
<evidence type="ECO:0000256" key="4">
    <source>
        <dbReference type="ARBA" id="ARBA00022692"/>
    </source>
</evidence>
<accession>A0A1W4WQ22</accession>
<keyword evidence="5" id="KW-0479">Metal-binding</keyword>
<reference evidence="17" key="1">
    <citation type="submission" date="2025-08" db="UniProtKB">
        <authorList>
            <consortium name="RefSeq"/>
        </authorList>
    </citation>
    <scope>IDENTIFICATION</scope>
    <source>
        <tissue evidence="17">Entire body</tissue>
    </source>
</reference>
<evidence type="ECO:0000256" key="6">
    <source>
        <dbReference type="ARBA" id="ARBA00022833"/>
    </source>
</evidence>
<dbReference type="Proteomes" id="UP000192223">
    <property type="component" value="Unplaced"/>
</dbReference>
<keyword evidence="10 13" id="KW-0472">Membrane</keyword>
<dbReference type="GO" id="GO:0030658">
    <property type="term" value="C:transport vesicle membrane"/>
    <property type="evidence" value="ECO:0007669"/>
    <property type="project" value="UniProtKB-SubCell"/>
</dbReference>
<keyword evidence="4 13" id="KW-0812">Transmembrane</keyword>
<keyword evidence="9" id="KW-0406">Ion transport</keyword>
<feature type="domain" description="Cation efflux protein transmembrane" evidence="14">
    <location>
        <begin position="1"/>
        <end position="165"/>
    </location>
</feature>
<dbReference type="PANTHER" id="PTHR11562">
    <property type="entry name" value="CATION EFFLUX PROTEIN/ ZINC TRANSPORTER"/>
    <property type="match status" value="1"/>
</dbReference>
<feature type="transmembrane region" description="Helical" evidence="13">
    <location>
        <begin position="63"/>
        <end position="83"/>
    </location>
</feature>
<dbReference type="FunFam" id="1.20.1510.10:FF:000002">
    <property type="entry name" value="zinc transporter 3 isoform X1"/>
    <property type="match status" value="1"/>
</dbReference>
<evidence type="ECO:0000256" key="1">
    <source>
        <dbReference type="ARBA" id="ARBA00004638"/>
    </source>
</evidence>
<comment type="similarity">
    <text evidence="2">Belongs to the cation diffusion facilitator (CDF) transporter (TC 2.A.4) family. SLC30A subfamily.</text>
</comment>
<proteinExistence type="inferred from homology"/>
<dbReference type="GO" id="GO:0046872">
    <property type="term" value="F:metal ion binding"/>
    <property type="evidence" value="ECO:0007669"/>
    <property type="project" value="UniProtKB-KW"/>
</dbReference>
<dbReference type="OrthoDB" id="9944568at2759"/>
<evidence type="ECO:0000256" key="12">
    <source>
        <dbReference type="ARBA" id="ARBA00048349"/>
    </source>
</evidence>
<comment type="subcellular location">
    <subcellularLocation>
        <location evidence="1">Cytoplasmic vesicle</location>
        <location evidence="1">Secretory vesicle membrane</location>
        <topology evidence="1">Multi-pass membrane protein</topology>
    </subcellularLocation>
</comment>
<dbReference type="SUPFAM" id="SSF161111">
    <property type="entry name" value="Cation efflux protein transmembrane domain-like"/>
    <property type="match status" value="1"/>
</dbReference>
<dbReference type="InParanoid" id="A0A1W4WQ22"/>
<evidence type="ECO:0000313" key="17">
    <source>
        <dbReference type="RefSeq" id="XP_018326011.1"/>
    </source>
</evidence>
<keyword evidence="11" id="KW-0968">Cytoplasmic vesicle</keyword>
<dbReference type="Pfam" id="PF16916">
    <property type="entry name" value="ZT_dimer"/>
    <property type="match status" value="1"/>
</dbReference>
<dbReference type="AlphaFoldDB" id="A0A1W4WQ22"/>
<evidence type="ECO:0000256" key="7">
    <source>
        <dbReference type="ARBA" id="ARBA00022906"/>
    </source>
</evidence>
<evidence type="ECO:0000256" key="2">
    <source>
        <dbReference type="ARBA" id="ARBA00008873"/>
    </source>
</evidence>
<protein>
    <submittedName>
        <fullName evidence="17">Zinc transporter 2</fullName>
    </submittedName>
</protein>
<comment type="catalytic activity">
    <reaction evidence="12">
        <text>Zn(2+)(in) + 2 H(+)(out) = Zn(2+)(out) + 2 H(+)(in)</text>
        <dbReference type="Rhea" id="RHEA:72627"/>
        <dbReference type="ChEBI" id="CHEBI:15378"/>
        <dbReference type="ChEBI" id="CHEBI:29105"/>
    </reaction>
</comment>
<keyword evidence="7" id="KW-0864">Zinc transport</keyword>
<dbReference type="InterPro" id="IPR027469">
    <property type="entry name" value="Cation_efflux_TMD_sf"/>
</dbReference>
<dbReference type="KEGG" id="apln:108737584"/>
<keyword evidence="3" id="KW-0813">Transport</keyword>
<dbReference type="FunCoup" id="A0A1W4WQ22">
    <property type="interactions" value="24"/>
</dbReference>
<feature type="domain" description="Cation efflux protein cytoplasmic" evidence="15">
    <location>
        <begin position="169"/>
        <end position="243"/>
    </location>
</feature>
<dbReference type="RefSeq" id="XP_018326011.1">
    <property type="nucleotide sequence ID" value="XM_018470509.2"/>
</dbReference>
<keyword evidence="6" id="KW-0862">Zinc</keyword>
<feature type="transmembrane region" description="Helical" evidence="13">
    <location>
        <begin position="104"/>
        <end position="130"/>
    </location>
</feature>
<name>A0A1W4WQ22_AGRPL</name>
<dbReference type="InterPro" id="IPR050681">
    <property type="entry name" value="CDF/SLC30A"/>
</dbReference>
<dbReference type="NCBIfam" id="TIGR01297">
    <property type="entry name" value="CDF"/>
    <property type="match status" value="1"/>
</dbReference>
<dbReference type="PANTHER" id="PTHR11562:SF17">
    <property type="entry name" value="RE54080P-RELATED"/>
    <property type="match status" value="1"/>
</dbReference>